<dbReference type="GO" id="GO:0005737">
    <property type="term" value="C:cytoplasm"/>
    <property type="evidence" value="ECO:0007669"/>
    <property type="project" value="TreeGrafter"/>
</dbReference>
<dbReference type="Pfam" id="PF08389">
    <property type="entry name" value="Xpo1"/>
    <property type="match status" value="1"/>
</dbReference>
<dbReference type="PANTHER" id="PTHR11223">
    <property type="entry name" value="EXPORTIN 1/5"/>
    <property type="match status" value="1"/>
</dbReference>
<reference evidence="3" key="1">
    <citation type="submission" date="2019-10" db="EMBL/GenBank/DDBJ databases">
        <title>Conservation and host-specific expression of non-tandemly repeated heterogenous ribosome RNA gene in arbuscular mycorrhizal fungi.</title>
        <authorList>
            <person name="Maeda T."/>
            <person name="Kobayashi Y."/>
            <person name="Nakagawa T."/>
            <person name="Ezawa T."/>
            <person name="Yamaguchi K."/>
            <person name="Bino T."/>
            <person name="Nishimoto Y."/>
            <person name="Shigenobu S."/>
            <person name="Kawaguchi M."/>
        </authorList>
    </citation>
    <scope>NUCLEOTIDE SEQUENCE</scope>
    <source>
        <strain evidence="3">HR1</strain>
    </source>
</reference>
<dbReference type="SUPFAM" id="SSF48371">
    <property type="entry name" value="ARM repeat"/>
    <property type="match status" value="1"/>
</dbReference>
<dbReference type="AlphaFoldDB" id="A0A8H3QQ65"/>
<dbReference type="InterPro" id="IPR013598">
    <property type="entry name" value="Exportin-1/Importin-b-like"/>
</dbReference>
<dbReference type="EMBL" id="BLAL01000182">
    <property type="protein sequence ID" value="GES88925.1"/>
    <property type="molecule type" value="Genomic_DNA"/>
</dbReference>
<evidence type="ECO:0000256" key="1">
    <source>
        <dbReference type="ARBA" id="ARBA00009466"/>
    </source>
</evidence>
<dbReference type="InterPro" id="IPR001494">
    <property type="entry name" value="Importin-beta_N"/>
</dbReference>
<proteinExistence type="inferred from homology"/>
<dbReference type="Pfam" id="PF19273">
    <property type="entry name" value="Exportin-5"/>
    <property type="match status" value="1"/>
</dbReference>
<evidence type="ECO:0000313" key="4">
    <source>
        <dbReference type="Proteomes" id="UP000615446"/>
    </source>
</evidence>
<dbReference type="GO" id="GO:0031267">
    <property type="term" value="F:small GTPase binding"/>
    <property type="evidence" value="ECO:0007669"/>
    <property type="project" value="InterPro"/>
</dbReference>
<dbReference type="InterPro" id="IPR016024">
    <property type="entry name" value="ARM-type_fold"/>
</dbReference>
<name>A0A8H3QQ65_9GLOM</name>
<dbReference type="Proteomes" id="UP000615446">
    <property type="component" value="Unassembled WGS sequence"/>
</dbReference>
<dbReference type="OrthoDB" id="2215036at2759"/>
<accession>A0A8H3QQ65</accession>
<dbReference type="GO" id="GO:0006611">
    <property type="term" value="P:protein export from nucleus"/>
    <property type="evidence" value="ECO:0007669"/>
    <property type="project" value="InterPro"/>
</dbReference>
<sequence length="1219" mass="140929">MDNEVLQNIVQALDIIYNPSTTNEARIKAQEYCDSIKDHLSSPIYGRYLAHIENNQSTILRHFGLHLLENAVKFKWNDRIYNNEEKQQIRQIIIELVERGTLDILTEQSFIKEKVAKLFAEIAKKEWPSRWNDMDDLLQRLYNESPTRQEIVLYICRYLAEEIEIRDSLQCVFVSSNILRIQYPDGLKKESRREDSGNVIIMFGDNPNNEGWLIRWTRSLEQSVGEWQNQKQLLNPNPQIILIQEKLAISILNTLAATLDWILIKSIVESNIMFILCNCLLIDCHGIRMEAIECLAKIFSRNFQTVEDRAMIFEPLFEGVCMDILYNAYIKIQPVGKEVLLENDEYTYLKGFAETITALGVKHICHKNISVMPGQFPKYLELIYTVSKHPSNVITSISLEFWQAAMKNNFVSRIIKEQERLLIMLLELLAERLSILFRPSDPTETPSLFYMDLDFDSDNDCRIFGQSLRSTKIIEIIKSVSVLRPIEVFRWIVNRIQITFNVKPNTESFDVNGVVKPDSGFYIKFDAEMILMESIVIGLGKLIKNVDYNDINSENREQIVNGMNNLLQMLLEIKYEDVLMMHRYLTALEAFEDFLQTDSRLLFQMLQKIFTFVTFCPSGHNVSANPLLPFPIKRLRFGAVTTLIKFGVAMPDILMSIYSDISSYINGIIDKDKHLVTGKEKSCLLEFLLSIVYFANIPLDQKKPLFDSIVSPVINNLQNKATVKSIQEFLDNAGFNSLAKKVNETNQRDRANVYNLVFEEDRISKSNRTITWLLTTILSWLKRTTDYSSKEGSNTIVTEASKLWQQYIPSILTITLGLIRALHQIWNMETWRDFPVELHSVISLSNEDKAKIIGMPQKSTTIDSQHSFFGIIDLLRKWLSTTRIDCYYILGRLPLLGSNFYTALPNVNELLAQSLFENVEWINNIHWKYLLNIIMRPYVLNCPSPSVLSSFLPHLLKYMDEKLSKEWNDLIIKGVHISTLEEANAFEQSSLDINSNEFEEIFNEKVLRDLTRAYVDLLEPIFGSGTSKNDELKEYMLDYMPITEYLLKSLCHLMTCKDSVSCIRTTHLCARILPGLIKREVLREFIGKELLSSALQALHDGYHKESHPVIISLITDIYIDLRPISTIPFETFANLLNTDYEKLQKFEVDLSQATDLKIRKNIVKKFLERITGVSKGEWFKINITEEQKSTKRTIVGNYIKPKIGVLDVDDPTGLVDLFD</sequence>
<dbReference type="GO" id="GO:0005634">
    <property type="term" value="C:nucleus"/>
    <property type="evidence" value="ECO:0007669"/>
    <property type="project" value="TreeGrafter"/>
</dbReference>
<dbReference type="PANTHER" id="PTHR11223:SF3">
    <property type="entry name" value="EXPORTIN-5"/>
    <property type="match status" value="1"/>
</dbReference>
<dbReference type="InterPro" id="IPR045478">
    <property type="entry name" value="Exportin-5_C"/>
</dbReference>
<feature type="domain" description="Importin N-terminal" evidence="2">
    <location>
        <begin position="29"/>
        <end position="99"/>
    </location>
</feature>
<evidence type="ECO:0000313" key="3">
    <source>
        <dbReference type="EMBL" id="GES88925.1"/>
    </source>
</evidence>
<organism evidence="3 4">
    <name type="scientific">Rhizophagus clarus</name>
    <dbReference type="NCBI Taxonomy" id="94130"/>
    <lineage>
        <taxon>Eukaryota</taxon>
        <taxon>Fungi</taxon>
        <taxon>Fungi incertae sedis</taxon>
        <taxon>Mucoromycota</taxon>
        <taxon>Glomeromycotina</taxon>
        <taxon>Glomeromycetes</taxon>
        <taxon>Glomerales</taxon>
        <taxon>Glomeraceae</taxon>
        <taxon>Rhizophagus</taxon>
    </lineage>
</organism>
<dbReference type="SMART" id="SM00913">
    <property type="entry name" value="IBN_N"/>
    <property type="match status" value="1"/>
</dbReference>
<evidence type="ECO:0000259" key="2">
    <source>
        <dbReference type="SMART" id="SM00913"/>
    </source>
</evidence>
<protein>
    <submittedName>
        <fullName evidence="3">Exportin-5 isoform X1</fullName>
    </submittedName>
</protein>
<dbReference type="GO" id="GO:0005049">
    <property type="term" value="F:nuclear export signal receptor activity"/>
    <property type="evidence" value="ECO:0007669"/>
    <property type="project" value="InterPro"/>
</dbReference>
<gene>
    <name evidence="3" type="ORF">RCL2_001584700</name>
</gene>
<comment type="caution">
    <text evidence="3">The sequence shown here is derived from an EMBL/GenBank/DDBJ whole genome shotgun (WGS) entry which is preliminary data.</text>
</comment>
<dbReference type="GO" id="GO:0042565">
    <property type="term" value="C:RNA nuclear export complex"/>
    <property type="evidence" value="ECO:0007669"/>
    <property type="project" value="TreeGrafter"/>
</dbReference>
<dbReference type="InterPro" id="IPR045065">
    <property type="entry name" value="XPO1/5"/>
</dbReference>
<comment type="similarity">
    <text evidence="1">Belongs to the exportin family.</text>
</comment>
<dbReference type="GO" id="GO:0006405">
    <property type="term" value="P:RNA export from nucleus"/>
    <property type="evidence" value="ECO:0007669"/>
    <property type="project" value="TreeGrafter"/>
</dbReference>
<dbReference type="InterPro" id="IPR011989">
    <property type="entry name" value="ARM-like"/>
</dbReference>
<dbReference type="GO" id="GO:0003723">
    <property type="term" value="F:RNA binding"/>
    <property type="evidence" value="ECO:0007669"/>
    <property type="project" value="TreeGrafter"/>
</dbReference>
<dbReference type="Gene3D" id="1.25.10.10">
    <property type="entry name" value="Leucine-rich Repeat Variant"/>
    <property type="match status" value="1"/>
</dbReference>